<evidence type="ECO:0000256" key="11">
    <source>
        <dbReference type="ARBA" id="ARBA00023012"/>
    </source>
</evidence>
<dbReference type="GO" id="GO:0000155">
    <property type="term" value="F:phosphorelay sensor kinase activity"/>
    <property type="evidence" value="ECO:0007669"/>
    <property type="project" value="InterPro"/>
</dbReference>
<dbReference type="SMART" id="SM00387">
    <property type="entry name" value="HATPase_c"/>
    <property type="match status" value="1"/>
</dbReference>
<dbReference type="PANTHER" id="PTHR24421:SF10">
    <property type="entry name" value="NITRATE_NITRITE SENSOR PROTEIN NARQ"/>
    <property type="match status" value="1"/>
</dbReference>
<dbReference type="Pfam" id="PF13675">
    <property type="entry name" value="PilJ"/>
    <property type="match status" value="1"/>
</dbReference>
<evidence type="ECO:0000256" key="10">
    <source>
        <dbReference type="ARBA" id="ARBA00022989"/>
    </source>
</evidence>
<evidence type="ECO:0000313" key="16">
    <source>
        <dbReference type="EMBL" id="TKT89292.1"/>
    </source>
</evidence>
<dbReference type="InterPro" id="IPR000014">
    <property type="entry name" value="PAS"/>
</dbReference>
<dbReference type="PROSITE" id="PS50113">
    <property type="entry name" value="PAC"/>
    <property type="match status" value="1"/>
</dbReference>
<keyword evidence="6 13" id="KW-0812">Transmembrane</keyword>
<dbReference type="GO" id="GO:0005524">
    <property type="term" value="F:ATP binding"/>
    <property type="evidence" value="ECO:0007669"/>
    <property type="project" value="UniProtKB-KW"/>
</dbReference>
<reference evidence="16 17" key="1">
    <citation type="submission" date="2019-05" db="EMBL/GenBank/DDBJ databases">
        <title>Dyadobacter AR-3-8 sp. nov., isolated from arctic soil.</title>
        <authorList>
            <person name="Chaudhary D.K."/>
        </authorList>
    </citation>
    <scope>NUCLEOTIDE SEQUENCE [LARGE SCALE GENOMIC DNA]</scope>
    <source>
        <strain evidence="16 17">AR-3-8</strain>
    </source>
</reference>
<dbReference type="InterPro" id="IPR050482">
    <property type="entry name" value="Sensor_HK_TwoCompSys"/>
</dbReference>
<dbReference type="InterPro" id="IPR036890">
    <property type="entry name" value="HATPase_C_sf"/>
</dbReference>
<dbReference type="EMBL" id="SZVO01000012">
    <property type="protein sequence ID" value="TKT89292.1"/>
    <property type="molecule type" value="Genomic_DNA"/>
</dbReference>
<feature type="domain" description="PAC" evidence="15">
    <location>
        <begin position="339"/>
        <end position="393"/>
    </location>
</feature>
<keyword evidence="4" id="KW-0597">Phosphoprotein</keyword>
<feature type="domain" description="Histidine kinase" evidence="14">
    <location>
        <begin position="423"/>
        <end position="622"/>
    </location>
</feature>
<evidence type="ECO:0000256" key="7">
    <source>
        <dbReference type="ARBA" id="ARBA00022741"/>
    </source>
</evidence>
<dbReference type="Pfam" id="PF13426">
    <property type="entry name" value="PAS_9"/>
    <property type="match status" value="1"/>
</dbReference>
<keyword evidence="17" id="KW-1185">Reference proteome</keyword>
<dbReference type="Gene3D" id="1.20.5.1930">
    <property type="match status" value="1"/>
</dbReference>
<dbReference type="CDD" id="cd16917">
    <property type="entry name" value="HATPase_UhpB-NarQ-NarX-like"/>
    <property type="match status" value="1"/>
</dbReference>
<dbReference type="InterPro" id="IPR003594">
    <property type="entry name" value="HATPase_dom"/>
</dbReference>
<dbReference type="SUPFAM" id="SSF55874">
    <property type="entry name" value="ATPase domain of HSP90 chaperone/DNA topoisomerase II/histidine kinase"/>
    <property type="match status" value="1"/>
</dbReference>
<evidence type="ECO:0000256" key="9">
    <source>
        <dbReference type="ARBA" id="ARBA00022840"/>
    </source>
</evidence>
<protein>
    <recommendedName>
        <fullName evidence="3">histidine kinase</fullName>
        <ecNumber evidence="3">2.7.13.3</ecNumber>
    </recommendedName>
</protein>
<dbReference type="PROSITE" id="PS50109">
    <property type="entry name" value="HIS_KIN"/>
    <property type="match status" value="1"/>
</dbReference>
<dbReference type="InterPro" id="IPR005467">
    <property type="entry name" value="His_kinase_dom"/>
</dbReference>
<dbReference type="RefSeq" id="WP_137342429.1">
    <property type="nucleotide sequence ID" value="NZ_BSQH01000030.1"/>
</dbReference>
<feature type="transmembrane region" description="Helical" evidence="13">
    <location>
        <begin position="30"/>
        <end position="55"/>
    </location>
</feature>
<dbReference type="NCBIfam" id="TIGR00229">
    <property type="entry name" value="sensory_box"/>
    <property type="match status" value="1"/>
</dbReference>
<dbReference type="Pfam" id="PF02518">
    <property type="entry name" value="HATPase_c"/>
    <property type="match status" value="1"/>
</dbReference>
<keyword evidence="10 13" id="KW-1133">Transmembrane helix</keyword>
<dbReference type="InterPro" id="IPR035965">
    <property type="entry name" value="PAS-like_dom_sf"/>
</dbReference>
<organism evidence="16 17">
    <name type="scientific">Dyadobacter frigoris</name>
    <dbReference type="NCBI Taxonomy" id="2576211"/>
    <lineage>
        <taxon>Bacteria</taxon>
        <taxon>Pseudomonadati</taxon>
        <taxon>Bacteroidota</taxon>
        <taxon>Cytophagia</taxon>
        <taxon>Cytophagales</taxon>
        <taxon>Spirosomataceae</taxon>
        <taxon>Dyadobacter</taxon>
    </lineage>
</organism>
<evidence type="ECO:0000256" key="2">
    <source>
        <dbReference type="ARBA" id="ARBA00004141"/>
    </source>
</evidence>
<evidence type="ECO:0000256" key="13">
    <source>
        <dbReference type="SAM" id="Phobius"/>
    </source>
</evidence>
<dbReference type="InterPro" id="IPR011712">
    <property type="entry name" value="Sig_transdc_His_kin_sub3_dim/P"/>
</dbReference>
<dbReference type="InterPro" id="IPR000700">
    <property type="entry name" value="PAS-assoc_C"/>
</dbReference>
<evidence type="ECO:0000256" key="12">
    <source>
        <dbReference type="ARBA" id="ARBA00023136"/>
    </source>
</evidence>
<feature type="transmembrane region" description="Helical" evidence="13">
    <location>
        <begin position="210"/>
        <end position="231"/>
    </location>
</feature>
<keyword evidence="5" id="KW-0808">Transferase</keyword>
<comment type="subcellular location">
    <subcellularLocation>
        <location evidence="2">Membrane</location>
        <topology evidence="2">Multi-pass membrane protein</topology>
    </subcellularLocation>
</comment>
<evidence type="ECO:0000256" key="6">
    <source>
        <dbReference type="ARBA" id="ARBA00022692"/>
    </source>
</evidence>
<comment type="catalytic activity">
    <reaction evidence="1">
        <text>ATP + protein L-histidine = ADP + protein N-phospho-L-histidine.</text>
        <dbReference type="EC" id="2.7.13.3"/>
    </reaction>
</comment>
<dbReference type="Proteomes" id="UP000304900">
    <property type="component" value="Unassembled WGS sequence"/>
</dbReference>
<keyword evidence="9" id="KW-0067">ATP-binding</keyword>
<evidence type="ECO:0000256" key="8">
    <source>
        <dbReference type="ARBA" id="ARBA00022777"/>
    </source>
</evidence>
<dbReference type="OrthoDB" id="9760839at2"/>
<dbReference type="CDD" id="cd00130">
    <property type="entry name" value="PAS"/>
    <property type="match status" value="1"/>
</dbReference>
<proteinExistence type="predicted"/>
<evidence type="ECO:0000259" key="14">
    <source>
        <dbReference type="PROSITE" id="PS50109"/>
    </source>
</evidence>
<sequence>MPKQKHINVTIRIMFRKEPVKDETQERKTFLYFTWLYVSALLIVAVISILSQILIQRYLTAQRDDSHIINYAGRLRTYSQTLSKTALLIESGRDLESNRKEFVNTLKQWQKAHQALIGGNSFLNLPPNNRKEIAMMYDMVKEPYQEILTAANKMVAEMEKNQRADSITVKPYVKKILEYEKSYLLGMELIVFDYDRFWRQKVRTLKEIEYILLGVVLFTLLLEAGLIFFPLSVRIRQTMTGLIDSENHAKTLAQQLQESSKSIEKSHKELRETNFALEKATYLVKTDREGNIIYANDKYCHVTKYNLSELLNRPLFYNNLGGEESIVYNHIRDAQRKTEVWQGEVFDTASDGAGFWLDVTMMPIIDKNGSLYQYLVVCNDVTKRKNTEKQLWLLTEEKMRRQETEQHIRSFSIITGQEKERERVAAEIHDGIGQMLTSLRMKLEQVDDRMEYKDPEIQKVNELLAGIIFETKRICADLLPSVLEDFGLRSAIRELVKMCRETAGSVTFHLEENIRNETLPREIEIGVFRILQEALNNAIKHSQATIIEVHVDSNTEFLNMIIQDNGRGFYFDNQYIYSREKFPKAHGLRGMKERSDLLNGTINISSEPGHGTAVQLELPLGKHKS</sequence>
<dbReference type="EC" id="2.7.13.3" evidence="3"/>
<keyword evidence="7" id="KW-0547">Nucleotide-binding</keyword>
<keyword evidence="12 13" id="KW-0472">Membrane</keyword>
<name>A0A4U6CX32_9BACT</name>
<evidence type="ECO:0000256" key="1">
    <source>
        <dbReference type="ARBA" id="ARBA00000085"/>
    </source>
</evidence>
<evidence type="ECO:0000313" key="17">
    <source>
        <dbReference type="Proteomes" id="UP000304900"/>
    </source>
</evidence>
<dbReference type="AlphaFoldDB" id="A0A4U6CX32"/>
<comment type="caution">
    <text evidence="16">The sequence shown here is derived from an EMBL/GenBank/DDBJ whole genome shotgun (WGS) entry which is preliminary data.</text>
</comment>
<dbReference type="Gene3D" id="3.30.450.20">
    <property type="entry name" value="PAS domain"/>
    <property type="match status" value="1"/>
</dbReference>
<dbReference type="PANTHER" id="PTHR24421">
    <property type="entry name" value="NITRATE/NITRITE SENSOR PROTEIN NARX-RELATED"/>
    <property type="match status" value="1"/>
</dbReference>
<keyword evidence="11" id="KW-0902">Two-component regulatory system</keyword>
<evidence type="ECO:0000256" key="4">
    <source>
        <dbReference type="ARBA" id="ARBA00022553"/>
    </source>
</evidence>
<evidence type="ECO:0000259" key="15">
    <source>
        <dbReference type="PROSITE" id="PS50113"/>
    </source>
</evidence>
<dbReference type="GO" id="GO:0016020">
    <property type="term" value="C:membrane"/>
    <property type="evidence" value="ECO:0007669"/>
    <property type="project" value="UniProtKB-SubCell"/>
</dbReference>
<dbReference type="GO" id="GO:0046983">
    <property type="term" value="F:protein dimerization activity"/>
    <property type="evidence" value="ECO:0007669"/>
    <property type="project" value="InterPro"/>
</dbReference>
<accession>A0A4U6CX32</accession>
<dbReference type="Pfam" id="PF07730">
    <property type="entry name" value="HisKA_3"/>
    <property type="match status" value="1"/>
</dbReference>
<keyword evidence="8" id="KW-0418">Kinase</keyword>
<evidence type="ECO:0000256" key="3">
    <source>
        <dbReference type="ARBA" id="ARBA00012438"/>
    </source>
</evidence>
<dbReference type="SUPFAM" id="SSF55785">
    <property type="entry name" value="PYP-like sensor domain (PAS domain)"/>
    <property type="match status" value="1"/>
</dbReference>
<dbReference type="Gene3D" id="3.30.565.10">
    <property type="entry name" value="Histidine kinase-like ATPase, C-terminal domain"/>
    <property type="match status" value="1"/>
</dbReference>
<evidence type="ECO:0000256" key="5">
    <source>
        <dbReference type="ARBA" id="ARBA00022679"/>
    </source>
</evidence>
<gene>
    <name evidence="16" type="ORF">FDK13_23335</name>
</gene>
<dbReference type="InterPro" id="IPR029095">
    <property type="entry name" value="NarX-like_N"/>
</dbReference>